<dbReference type="PANTHER" id="PTHR32089:SF112">
    <property type="entry name" value="LYSOZYME-LIKE PROTEIN-RELATED"/>
    <property type="match status" value="1"/>
</dbReference>
<evidence type="ECO:0000256" key="12">
    <source>
        <dbReference type="SAM" id="Phobius"/>
    </source>
</evidence>
<dbReference type="InterPro" id="IPR000727">
    <property type="entry name" value="T_SNARE_dom"/>
</dbReference>
<comment type="similarity">
    <text evidence="9">Belongs to the methyl-accepting chemotaxis (MCP) protein family.</text>
</comment>
<feature type="coiled-coil region" evidence="11">
    <location>
        <begin position="609"/>
        <end position="636"/>
    </location>
</feature>
<keyword evidence="2" id="KW-1003">Cell membrane</keyword>
<evidence type="ECO:0000256" key="10">
    <source>
        <dbReference type="PROSITE-ProRule" id="PRU00284"/>
    </source>
</evidence>
<sequence>MSLRTKLILSLVLVGILSSFVSVLVSVLVSTSVVRDAAGQIQSLVLSSVKKDIEVHYLNDIIKPLADYSFSGAISPYMTNVSDELGLSQLGWGVRNAYSALNQKGYHDVFVVLPDMRVVSKDGLANVKLPSEIIEKVLSGKKKTEIYMPYEYNGKNYIMVAAAVYDFGENVIGALVGFYPIDELQKMVSKIKIGKTGYVTLVYGTLTVAHPKAEFVGKLDLSEEEGTKILAQEITSKTKGTIVYTFNGKKFAAFERIGNYNLTAIGIIPFSEITEAAYEIIMSGVFAGIIIALGAALIAIFLTDTITKRINHVVEIAQKVAENDLTATVDEAKLGKDEIAKLGHAFKLLIESFKQTVGEVMKLSAQVSSVSFMLDDLASNSAQAAMTSKETVQKTTLEVQDIAAATQEANSGMEEIAAGAQNIAKYSEKLSHSAEVMKENVSTVSERMVEVEVSVSEIRNGMGESLTAIVELTKFSNQIGEIVDTISSIAEQTNLLALNAAIEAARAGEAGRGFAVVADEIRKLAEESRQATKKIAEILGKIGEQARKVEKVTTGVSQKVDGYVTTVKEAGESLKLLISKIDEVSKMTTDLAATAEEQSGATEEVSAAMDKITKNIQEVEHDVEEMAAQIANQAEQVNEVKNYSDELSSAVSQLNDFVKRFNI</sequence>
<evidence type="ECO:0000256" key="1">
    <source>
        <dbReference type="ARBA" id="ARBA00004429"/>
    </source>
</evidence>
<dbReference type="PROSITE" id="PS50885">
    <property type="entry name" value="HAMP"/>
    <property type="match status" value="1"/>
</dbReference>
<dbReference type="PROSITE" id="PS50111">
    <property type="entry name" value="CHEMOTAXIS_TRANSDUC_2"/>
    <property type="match status" value="1"/>
</dbReference>
<dbReference type="CDD" id="cd12912">
    <property type="entry name" value="PDC2_MCP_like"/>
    <property type="match status" value="1"/>
</dbReference>
<comment type="subcellular location">
    <subcellularLocation>
        <location evidence="1">Cell inner membrane</location>
        <topology evidence="1">Multi-pass membrane protein</topology>
    </subcellularLocation>
</comment>
<evidence type="ECO:0000313" key="17">
    <source>
        <dbReference type="Proteomes" id="UP000184207"/>
    </source>
</evidence>
<feature type="transmembrane region" description="Helical" evidence="12">
    <location>
        <begin position="280"/>
        <end position="302"/>
    </location>
</feature>
<evidence type="ECO:0000256" key="5">
    <source>
        <dbReference type="ARBA" id="ARBA00022692"/>
    </source>
</evidence>
<evidence type="ECO:0000256" key="3">
    <source>
        <dbReference type="ARBA" id="ARBA00022500"/>
    </source>
</evidence>
<dbReference type="SMART" id="SM00283">
    <property type="entry name" value="MA"/>
    <property type="match status" value="1"/>
</dbReference>
<dbReference type="Gene3D" id="1.10.287.950">
    <property type="entry name" value="Methyl-accepting chemotaxis protein"/>
    <property type="match status" value="1"/>
</dbReference>
<dbReference type="Pfam" id="PF00015">
    <property type="entry name" value="MCPsignal"/>
    <property type="match status" value="1"/>
</dbReference>
<dbReference type="PROSITE" id="PS50192">
    <property type="entry name" value="T_SNARE"/>
    <property type="match status" value="1"/>
</dbReference>
<keyword evidence="3" id="KW-0145">Chemotaxis</keyword>
<accession>A0A1M7SEV7</accession>
<dbReference type="SUPFAM" id="SSF58104">
    <property type="entry name" value="Methyl-accepting chemotaxis protein (MCP) signaling domain"/>
    <property type="match status" value="1"/>
</dbReference>
<evidence type="ECO:0000256" key="6">
    <source>
        <dbReference type="ARBA" id="ARBA00022989"/>
    </source>
</evidence>
<dbReference type="GO" id="GO:0007165">
    <property type="term" value="P:signal transduction"/>
    <property type="evidence" value="ECO:0007669"/>
    <property type="project" value="UniProtKB-KW"/>
</dbReference>
<evidence type="ECO:0000259" key="13">
    <source>
        <dbReference type="PROSITE" id="PS50111"/>
    </source>
</evidence>
<feature type="domain" description="HAMP" evidence="15">
    <location>
        <begin position="304"/>
        <end position="358"/>
    </location>
</feature>
<keyword evidence="6 12" id="KW-1133">Transmembrane helix</keyword>
<dbReference type="Pfam" id="PF02743">
    <property type="entry name" value="dCache_1"/>
    <property type="match status" value="1"/>
</dbReference>
<evidence type="ECO:0000256" key="8">
    <source>
        <dbReference type="ARBA" id="ARBA00023224"/>
    </source>
</evidence>
<evidence type="ECO:0000259" key="14">
    <source>
        <dbReference type="PROSITE" id="PS50192"/>
    </source>
</evidence>
<evidence type="ECO:0000256" key="2">
    <source>
        <dbReference type="ARBA" id="ARBA00022475"/>
    </source>
</evidence>
<evidence type="ECO:0000256" key="11">
    <source>
        <dbReference type="SAM" id="Coils"/>
    </source>
</evidence>
<dbReference type="Gene3D" id="6.10.340.10">
    <property type="match status" value="1"/>
</dbReference>
<evidence type="ECO:0000256" key="4">
    <source>
        <dbReference type="ARBA" id="ARBA00022519"/>
    </source>
</evidence>
<keyword evidence="5 12" id="KW-0812">Transmembrane</keyword>
<dbReference type="Proteomes" id="UP000184207">
    <property type="component" value="Unassembled WGS sequence"/>
</dbReference>
<organism evidence="16 17">
    <name type="scientific">Fervidobacterium gondwanense DSM 13020</name>
    <dbReference type="NCBI Taxonomy" id="1121883"/>
    <lineage>
        <taxon>Bacteria</taxon>
        <taxon>Thermotogati</taxon>
        <taxon>Thermotogota</taxon>
        <taxon>Thermotogae</taxon>
        <taxon>Thermotogales</taxon>
        <taxon>Fervidobacteriaceae</taxon>
        <taxon>Fervidobacterium</taxon>
    </lineage>
</organism>
<dbReference type="InterPro" id="IPR003660">
    <property type="entry name" value="HAMP_dom"/>
</dbReference>
<dbReference type="InterPro" id="IPR004089">
    <property type="entry name" value="MCPsignal_dom"/>
</dbReference>
<dbReference type="STRING" id="1121883.SAMN02745226_00841"/>
<dbReference type="InterPro" id="IPR033479">
    <property type="entry name" value="dCache_1"/>
</dbReference>
<keyword evidence="17" id="KW-1185">Reference proteome</keyword>
<dbReference type="RefSeq" id="WP_072758648.1">
    <property type="nucleotide sequence ID" value="NZ_FRDJ01000003.1"/>
</dbReference>
<dbReference type="CDD" id="cd06225">
    <property type="entry name" value="HAMP"/>
    <property type="match status" value="1"/>
</dbReference>
<protein>
    <submittedName>
        <fullName evidence="16">Methyl-accepting chemotaxis sensory transducer with Cache sensor</fullName>
    </submittedName>
</protein>
<dbReference type="GO" id="GO:0006935">
    <property type="term" value="P:chemotaxis"/>
    <property type="evidence" value="ECO:0007669"/>
    <property type="project" value="UniProtKB-KW"/>
</dbReference>
<feature type="domain" description="T-SNARE coiled-coil homology" evidence="14">
    <location>
        <begin position="564"/>
        <end position="626"/>
    </location>
</feature>
<evidence type="ECO:0000313" key="16">
    <source>
        <dbReference type="EMBL" id="SHN57019.1"/>
    </source>
</evidence>
<dbReference type="SMART" id="SM00304">
    <property type="entry name" value="HAMP"/>
    <property type="match status" value="1"/>
</dbReference>
<proteinExistence type="inferred from homology"/>
<evidence type="ECO:0000256" key="9">
    <source>
        <dbReference type="ARBA" id="ARBA00029447"/>
    </source>
</evidence>
<feature type="domain" description="Methyl-accepting transducer" evidence="13">
    <location>
        <begin position="377"/>
        <end position="613"/>
    </location>
</feature>
<dbReference type="Gene3D" id="3.30.450.20">
    <property type="entry name" value="PAS domain"/>
    <property type="match status" value="1"/>
</dbReference>
<gene>
    <name evidence="16" type="ORF">SAMN02745226_00841</name>
</gene>
<dbReference type="Pfam" id="PF00672">
    <property type="entry name" value="HAMP"/>
    <property type="match status" value="1"/>
</dbReference>
<dbReference type="CDD" id="cd11386">
    <property type="entry name" value="MCP_signal"/>
    <property type="match status" value="1"/>
</dbReference>
<dbReference type="AlphaFoldDB" id="A0A1M7SEV7"/>
<evidence type="ECO:0000259" key="15">
    <source>
        <dbReference type="PROSITE" id="PS50885"/>
    </source>
</evidence>
<keyword evidence="7 12" id="KW-0472">Membrane</keyword>
<dbReference type="GO" id="GO:0005886">
    <property type="term" value="C:plasma membrane"/>
    <property type="evidence" value="ECO:0007669"/>
    <property type="project" value="UniProtKB-SubCell"/>
</dbReference>
<keyword evidence="8 10" id="KW-0807">Transducer</keyword>
<dbReference type="PANTHER" id="PTHR32089">
    <property type="entry name" value="METHYL-ACCEPTING CHEMOTAXIS PROTEIN MCPB"/>
    <property type="match status" value="1"/>
</dbReference>
<dbReference type="OrthoDB" id="43680at2"/>
<reference evidence="17" key="1">
    <citation type="submission" date="2016-12" db="EMBL/GenBank/DDBJ databases">
        <authorList>
            <person name="Varghese N."/>
            <person name="Submissions S."/>
        </authorList>
    </citation>
    <scope>NUCLEOTIDE SEQUENCE [LARGE SCALE GENOMIC DNA]</scope>
    <source>
        <strain evidence="17">DSM 13020</strain>
    </source>
</reference>
<keyword evidence="11" id="KW-0175">Coiled coil</keyword>
<name>A0A1M7SEV7_FERGO</name>
<dbReference type="EMBL" id="FRDJ01000003">
    <property type="protein sequence ID" value="SHN57019.1"/>
    <property type="molecule type" value="Genomic_DNA"/>
</dbReference>
<keyword evidence="4" id="KW-0997">Cell inner membrane</keyword>
<evidence type="ECO:0000256" key="7">
    <source>
        <dbReference type="ARBA" id="ARBA00023136"/>
    </source>
</evidence>